<protein>
    <submittedName>
        <fullName evidence="1">Uncharacterized protein</fullName>
    </submittedName>
</protein>
<sequence length="164" mass="18527">MGNREGRRSLGGGSFYRVAAGRKQRSAGRQEPNYQLDIICGVHMESRSHTPPRFYHANFLASAVAANGDIIQSRRCYDCEVALSKIVHPPSGSHSGNKVIRSIEQCQSLFDYAIRKVDNGGFERLLYSDYIYFDPDRDVKLGKTVNDIWEQETESMGFFQPPNC</sequence>
<dbReference type="AlphaFoldDB" id="A0A811PAP3"/>
<name>A0A811PAP3_9POAL</name>
<dbReference type="Proteomes" id="UP000604825">
    <property type="component" value="Unassembled WGS sequence"/>
</dbReference>
<dbReference type="PANTHER" id="PTHR33120">
    <property type="entry name" value="EXPRESSED PROTEIN-RELATED"/>
    <property type="match status" value="1"/>
</dbReference>
<proteinExistence type="predicted"/>
<reference evidence="1" key="1">
    <citation type="submission" date="2020-10" db="EMBL/GenBank/DDBJ databases">
        <authorList>
            <person name="Han B."/>
            <person name="Lu T."/>
            <person name="Zhao Q."/>
            <person name="Huang X."/>
            <person name="Zhao Y."/>
        </authorList>
    </citation>
    <scope>NUCLEOTIDE SEQUENCE</scope>
</reference>
<dbReference type="PANTHER" id="PTHR33120:SF42">
    <property type="entry name" value="OS12G0105000 PROTEIN"/>
    <property type="match status" value="1"/>
</dbReference>
<accession>A0A811PAP3</accession>
<evidence type="ECO:0000313" key="2">
    <source>
        <dbReference type="Proteomes" id="UP000604825"/>
    </source>
</evidence>
<evidence type="ECO:0000313" key="1">
    <source>
        <dbReference type="EMBL" id="CAD6235776.1"/>
    </source>
</evidence>
<gene>
    <name evidence="1" type="ORF">NCGR_LOCUS23912</name>
</gene>
<organism evidence="1 2">
    <name type="scientific">Miscanthus lutarioriparius</name>
    <dbReference type="NCBI Taxonomy" id="422564"/>
    <lineage>
        <taxon>Eukaryota</taxon>
        <taxon>Viridiplantae</taxon>
        <taxon>Streptophyta</taxon>
        <taxon>Embryophyta</taxon>
        <taxon>Tracheophyta</taxon>
        <taxon>Spermatophyta</taxon>
        <taxon>Magnoliopsida</taxon>
        <taxon>Liliopsida</taxon>
        <taxon>Poales</taxon>
        <taxon>Poaceae</taxon>
        <taxon>PACMAD clade</taxon>
        <taxon>Panicoideae</taxon>
        <taxon>Andropogonodae</taxon>
        <taxon>Andropogoneae</taxon>
        <taxon>Saccharinae</taxon>
        <taxon>Miscanthus</taxon>
    </lineage>
</organism>
<comment type="caution">
    <text evidence="1">The sequence shown here is derived from an EMBL/GenBank/DDBJ whole genome shotgun (WGS) entry which is preliminary data.</text>
</comment>
<keyword evidence="2" id="KW-1185">Reference proteome</keyword>
<dbReference type="EMBL" id="CAJGYO010000006">
    <property type="protein sequence ID" value="CAD6235776.1"/>
    <property type="molecule type" value="Genomic_DNA"/>
</dbReference>